<dbReference type="AlphaFoldDB" id="A0AAN6ZF91"/>
<comment type="caution">
    <text evidence="2">The sequence shown here is derived from an EMBL/GenBank/DDBJ whole genome shotgun (WGS) entry which is preliminary data.</text>
</comment>
<dbReference type="EMBL" id="MU853406">
    <property type="protein sequence ID" value="KAK4135546.1"/>
    <property type="molecule type" value="Genomic_DNA"/>
</dbReference>
<evidence type="ECO:0000256" key="1">
    <source>
        <dbReference type="SAM" id="MobiDB-lite"/>
    </source>
</evidence>
<feature type="region of interest" description="Disordered" evidence="1">
    <location>
        <begin position="44"/>
        <end position="65"/>
    </location>
</feature>
<reference evidence="2" key="1">
    <citation type="journal article" date="2023" name="Mol. Phylogenet. Evol.">
        <title>Genome-scale phylogeny and comparative genomics of the fungal order Sordariales.</title>
        <authorList>
            <person name="Hensen N."/>
            <person name="Bonometti L."/>
            <person name="Westerberg I."/>
            <person name="Brannstrom I.O."/>
            <person name="Guillou S."/>
            <person name="Cros-Aarteil S."/>
            <person name="Calhoun S."/>
            <person name="Haridas S."/>
            <person name="Kuo A."/>
            <person name="Mondo S."/>
            <person name="Pangilinan J."/>
            <person name="Riley R."/>
            <person name="LaButti K."/>
            <person name="Andreopoulos B."/>
            <person name="Lipzen A."/>
            <person name="Chen C."/>
            <person name="Yan M."/>
            <person name="Daum C."/>
            <person name="Ng V."/>
            <person name="Clum A."/>
            <person name="Steindorff A."/>
            <person name="Ohm R.A."/>
            <person name="Martin F."/>
            <person name="Silar P."/>
            <person name="Natvig D.O."/>
            <person name="Lalanne C."/>
            <person name="Gautier V."/>
            <person name="Ament-Velasquez S.L."/>
            <person name="Kruys A."/>
            <person name="Hutchinson M.I."/>
            <person name="Powell A.J."/>
            <person name="Barry K."/>
            <person name="Miller A.N."/>
            <person name="Grigoriev I.V."/>
            <person name="Debuchy R."/>
            <person name="Gladieux P."/>
            <person name="Hiltunen Thoren M."/>
            <person name="Johannesson H."/>
        </authorList>
    </citation>
    <scope>NUCLEOTIDE SEQUENCE</scope>
    <source>
        <strain evidence="2">CBS 123565</strain>
    </source>
</reference>
<evidence type="ECO:0000313" key="2">
    <source>
        <dbReference type="EMBL" id="KAK4135546.1"/>
    </source>
</evidence>
<proteinExistence type="predicted"/>
<dbReference type="Proteomes" id="UP001304895">
    <property type="component" value="Unassembled WGS sequence"/>
</dbReference>
<gene>
    <name evidence="2" type="ORF">BT67DRAFT_433609</name>
</gene>
<sequence>MITRDLKRLALVVGPLLVFLLLSASLWNSNTESLRSHVSGLLEKNRHPSLSDPQSTPKPPSLDNQTHTEIVSLSTADQKHFEVRFGEYVFNPNIIPDPVRDDTWFIVGQRWTDPKHRQQHEAAVSEQVGCAAQFINGVLMCIDQAARVLPYAPTTGDKCEGPISYFNMNVGPHDARVFYGPQKPYTTFGSNSGFTCFGQWIQDFRKLVNWEYELLTNMDFETGTELYRPAPFSAIEKNWFVFWDRDDQMYAHYDMFPNRAFAKLDSDGSVGPDLAPAVAAQDERCMARYLPKLPTDLESIHQATNSLKITMCNRSDALCTPDDSNTFIMSIIQHKTYYDWHSEYEPYVILFHQRAPYELYAISKNPIWIHGRRRHSDQRTEMFYITSINWKARGVKYHGYLDDDLFVAFGIEDKNSGAIDVRAAALLVDLGFCNEP</sequence>
<protein>
    <submittedName>
        <fullName evidence="2">Uncharacterized protein</fullName>
    </submittedName>
</protein>
<reference evidence="2" key="2">
    <citation type="submission" date="2023-05" db="EMBL/GenBank/DDBJ databases">
        <authorList>
            <consortium name="Lawrence Berkeley National Laboratory"/>
            <person name="Steindorff A."/>
            <person name="Hensen N."/>
            <person name="Bonometti L."/>
            <person name="Westerberg I."/>
            <person name="Brannstrom I.O."/>
            <person name="Guillou S."/>
            <person name="Cros-Aarteil S."/>
            <person name="Calhoun S."/>
            <person name="Haridas S."/>
            <person name="Kuo A."/>
            <person name="Mondo S."/>
            <person name="Pangilinan J."/>
            <person name="Riley R."/>
            <person name="Labutti K."/>
            <person name="Andreopoulos B."/>
            <person name="Lipzen A."/>
            <person name="Chen C."/>
            <person name="Yanf M."/>
            <person name="Daum C."/>
            <person name="Ng V."/>
            <person name="Clum A."/>
            <person name="Ohm R."/>
            <person name="Martin F."/>
            <person name="Silar P."/>
            <person name="Natvig D."/>
            <person name="Lalanne C."/>
            <person name="Gautier V."/>
            <person name="Ament-Velasquez S.L."/>
            <person name="Kruys A."/>
            <person name="Hutchinson M.I."/>
            <person name="Powell A.J."/>
            <person name="Barry K."/>
            <person name="Miller A.N."/>
            <person name="Grigoriev I.V."/>
            <person name="Debuchy R."/>
            <person name="Gladieux P."/>
            <person name="Thoren M.H."/>
            <person name="Johannesson H."/>
        </authorList>
    </citation>
    <scope>NUCLEOTIDE SEQUENCE</scope>
    <source>
        <strain evidence="2">CBS 123565</strain>
    </source>
</reference>
<name>A0AAN6ZF91_9PEZI</name>
<organism evidence="2 3">
    <name type="scientific">Trichocladium antarcticum</name>
    <dbReference type="NCBI Taxonomy" id="1450529"/>
    <lineage>
        <taxon>Eukaryota</taxon>
        <taxon>Fungi</taxon>
        <taxon>Dikarya</taxon>
        <taxon>Ascomycota</taxon>
        <taxon>Pezizomycotina</taxon>
        <taxon>Sordariomycetes</taxon>
        <taxon>Sordariomycetidae</taxon>
        <taxon>Sordariales</taxon>
        <taxon>Chaetomiaceae</taxon>
        <taxon>Trichocladium</taxon>
    </lineage>
</organism>
<accession>A0AAN6ZF91</accession>
<evidence type="ECO:0000313" key="3">
    <source>
        <dbReference type="Proteomes" id="UP001304895"/>
    </source>
</evidence>
<keyword evidence="3" id="KW-1185">Reference proteome</keyword>